<gene>
    <name evidence="3" type="ORF">CYJ32_05370</name>
</gene>
<protein>
    <submittedName>
        <fullName evidence="3">Type II toxin-antitoxin system RelE/ParE family toxin</fullName>
    </submittedName>
</protein>
<accession>A0A2I1M474</accession>
<dbReference type="Gene3D" id="3.30.2310.20">
    <property type="entry name" value="RelE-like"/>
    <property type="match status" value="1"/>
</dbReference>
<evidence type="ECO:0000256" key="1">
    <source>
        <dbReference type="ARBA" id="ARBA00006226"/>
    </source>
</evidence>
<keyword evidence="2" id="KW-1277">Toxin-antitoxin system</keyword>
<dbReference type="SUPFAM" id="SSF143011">
    <property type="entry name" value="RelE-like"/>
    <property type="match status" value="1"/>
</dbReference>
<evidence type="ECO:0000256" key="2">
    <source>
        <dbReference type="ARBA" id="ARBA00022649"/>
    </source>
</evidence>
<proteinExistence type="inferred from homology"/>
<comment type="similarity">
    <text evidence="1">Belongs to the RelE toxin family.</text>
</comment>
<evidence type="ECO:0000313" key="4">
    <source>
        <dbReference type="Proteomes" id="UP000242263"/>
    </source>
</evidence>
<dbReference type="PANTHER" id="PTHR35601:SF1">
    <property type="entry name" value="TOXIN RELE"/>
    <property type="match status" value="1"/>
</dbReference>
<dbReference type="EMBL" id="PKGU01000003">
    <property type="protein sequence ID" value="PKZ14936.1"/>
    <property type="molecule type" value="Genomic_DNA"/>
</dbReference>
<comment type="caution">
    <text evidence="3">The sequence shown here is derived from an EMBL/GenBank/DDBJ whole genome shotgun (WGS) entry which is preliminary data.</text>
</comment>
<dbReference type="Pfam" id="PF05016">
    <property type="entry name" value="ParE_toxin"/>
    <property type="match status" value="1"/>
</dbReference>
<evidence type="ECO:0000313" key="3">
    <source>
        <dbReference type="EMBL" id="PKZ14936.1"/>
    </source>
</evidence>
<dbReference type="NCBIfam" id="TIGR02385">
    <property type="entry name" value="RelE_StbE"/>
    <property type="match status" value="1"/>
</dbReference>
<dbReference type="InterPro" id="IPR035093">
    <property type="entry name" value="RelE/ParE_toxin_dom_sf"/>
</dbReference>
<organism evidence="3 4">
    <name type="scientific">Alloscardovia omnicolens</name>
    <dbReference type="NCBI Taxonomy" id="419015"/>
    <lineage>
        <taxon>Bacteria</taxon>
        <taxon>Bacillati</taxon>
        <taxon>Actinomycetota</taxon>
        <taxon>Actinomycetes</taxon>
        <taxon>Bifidobacteriales</taxon>
        <taxon>Bifidobacteriaceae</taxon>
        <taxon>Alloscardovia</taxon>
    </lineage>
</organism>
<dbReference type="Proteomes" id="UP000242263">
    <property type="component" value="Unassembled WGS sequence"/>
</dbReference>
<dbReference type="InterPro" id="IPR007712">
    <property type="entry name" value="RelE/ParE_toxin"/>
</dbReference>
<sequence>MAWTIRISKRALKSLRKMDKQVSNRILNELDRVAELDNPRKRGKALTGQLSGLWRYRIGNYRAICMIENNELVILVIDVDHRSTIYSKNY</sequence>
<reference evidence="3 4" key="1">
    <citation type="submission" date="2017-12" db="EMBL/GenBank/DDBJ databases">
        <title>Phylogenetic diversity of female urinary microbiome.</title>
        <authorList>
            <person name="Thomas-White K."/>
            <person name="Wolfe A.J."/>
        </authorList>
    </citation>
    <scope>NUCLEOTIDE SEQUENCE [LARGE SCALE GENOMIC DNA]</scope>
    <source>
        <strain evidence="3 4">UMB0064</strain>
    </source>
</reference>
<dbReference type="PANTHER" id="PTHR35601">
    <property type="entry name" value="TOXIN RELE"/>
    <property type="match status" value="1"/>
</dbReference>
<dbReference type="AlphaFoldDB" id="A0A2I1M474"/>
<name>A0A2I1M474_9BIFI</name>